<dbReference type="Proteomes" id="UP001557470">
    <property type="component" value="Unassembled WGS sequence"/>
</dbReference>
<evidence type="ECO:0000313" key="2">
    <source>
        <dbReference type="EMBL" id="KAL1020643.1"/>
    </source>
</evidence>
<dbReference type="EMBL" id="JAGEUA010000001">
    <property type="protein sequence ID" value="KAL1020643.1"/>
    <property type="molecule type" value="Genomic_DNA"/>
</dbReference>
<proteinExistence type="predicted"/>
<feature type="signal peptide" evidence="1">
    <location>
        <begin position="1"/>
        <end position="27"/>
    </location>
</feature>
<dbReference type="AlphaFoldDB" id="A0ABD0XGR2"/>
<keyword evidence="1" id="KW-0732">Signal</keyword>
<keyword evidence="3" id="KW-1185">Reference proteome</keyword>
<protein>
    <submittedName>
        <fullName evidence="2">Uncharacterized protein</fullName>
    </submittedName>
</protein>
<accession>A0ABD0XGR2</accession>
<reference evidence="2 3" key="1">
    <citation type="submission" date="2024-06" db="EMBL/GenBank/DDBJ databases">
        <authorList>
            <person name="Pan Q."/>
            <person name="Wen M."/>
            <person name="Jouanno E."/>
            <person name="Zahm M."/>
            <person name="Klopp C."/>
            <person name="Cabau C."/>
            <person name="Louis A."/>
            <person name="Berthelot C."/>
            <person name="Parey E."/>
            <person name="Roest Crollius H."/>
            <person name="Montfort J."/>
            <person name="Robinson-Rechavi M."/>
            <person name="Bouchez O."/>
            <person name="Lampietro C."/>
            <person name="Lopez Roques C."/>
            <person name="Donnadieu C."/>
            <person name="Postlethwait J."/>
            <person name="Bobe J."/>
            <person name="Verreycken H."/>
            <person name="Guiguen Y."/>
        </authorList>
    </citation>
    <scope>NUCLEOTIDE SEQUENCE [LARGE SCALE GENOMIC DNA]</scope>
    <source>
        <strain evidence="2">Up_M1</strain>
        <tissue evidence="2">Testis</tissue>
    </source>
</reference>
<evidence type="ECO:0000256" key="1">
    <source>
        <dbReference type="SAM" id="SignalP"/>
    </source>
</evidence>
<name>A0ABD0XGR2_UMBPY</name>
<evidence type="ECO:0000313" key="3">
    <source>
        <dbReference type="Proteomes" id="UP001557470"/>
    </source>
</evidence>
<comment type="caution">
    <text evidence="2">The sequence shown here is derived from an EMBL/GenBank/DDBJ whole genome shotgun (WGS) entry which is preliminary data.</text>
</comment>
<sequence>MSTSHMSEMLLVLSVLDAIWLLQTVLQMGGFLTEAMSQMKAVKIVSEPSYPSHRLFKLCSHIADIGSQTVYPFYWIFRLTAGRYQGGRDLASGLTVLLCNQRHRHF</sequence>
<organism evidence="2 3">
    <name type="scientific">Umbra pygmaea</name>
    <name type="common">Eastern mudminnow</name>
    <dbReference type="NCBI Taxonomy" id="75934"/>
    <lineage>
        <taxon>Eukaryota</taxon>
        <taxon>Metazoa</taxon>
        <taxon>Chordata</taxon>
        <taxon>Craniata</taxon>
        <taxon>Vertebrata</taxon>
        <taxon>Euteleostomi</taxon>
        <taxon>Actinopterygii</taxon>
        <taxon>Neopterygii</taxon>
        <taxon>Teleostei</taxon>
        <taxon>Protacanthopterygii</taxon>
        <taxon>Esociformes</taxon>
        <taxon>Umbridae</taxon>
        <taxon>Umbra</taxon>
    </lineage>
</organism>
<gene>
    <name evidence="2" type="ORF">UPYG_G00002810</name>
</gene>
<feature type="chain" id="PRO_5044820338" evidence="1">
    <location>
        <begin position="28"/>
        <end position="106"/>
    </location>
</feature>